<dbReference type="SMART" id="SM01209">
    <property type="entry name" value="GARS_A"/>
    <property type="match status" value="1"/>
</dbReference>
<evidence type="ECO:0000256" key="13">
    <source>
        <dbReference type="PROSITE-ProRule" id="PRU00409"/>
    </source>
</evidence>
<dbReference type="GO" id="GO:0046872">
    <property type="term" value="F:metal ion binding"/>
    <property type="evidence" value="ECO:0007669"/>
    <property type="project" value="InterPro"/>
</dbReference>
<dbReference type="GO" id="GO:0006189">
    <property type="term" value="P:'de novo' IMP biosynthetic process"/>
    <property type="evidence" value="ECO:0007669"/>
    <property type="project" value="UniProtKB-UniRule"/>
</dbReference>
<dbReference type="Pfam" id="PF02844">
    <property type="entry name" value="GARS_N"/>
    <property type="match status" value="1"/>
</dbReference>
<dbReference type="GO" id="GO:0004637">
    <property type="term" value="F:phosphoribosylamine-glycine ligase activity"/>
    <property type="evidence" value="ECO:0007669"/>
    <property type="project" value="UniProtKB-UniRule"/>
</dbReference>
<comment type="pathway">
    <text evidence="3 12">Purine metabolism; IMP biosynthesis via de novo pathway; N(1)-(5-phospho-D-ribosyl)glycinamide from 5-phospho-alpha-D-ribose 1-diphosphate: step 2/2.</text>
</comment>
<dbReference type="UniPathway" id="UPA00074">
    <property type="reaction ID" value="UER00125"/>
</dbReference>
<dbReference type="HAMAP" id="MF_00138">
    <property type="entry name" value="GARS"/>
    <property type="match status" value="1"/>
</dbReference>
<dbReference type="InterPro" id="IPR037123">
    <property type="entry name" value="PRibGlycinamide_synth_C_sf"/>
</dbReference>
<evidence type="ECO:0000256" key="1">
    <source>
        <dbReference type="ARBA" id="ARBA00001936"/>
    </source>
</evidence>
<dbReference type="EMBL" id="MFJE01000020">
    <property type="protein sequence ID" value="OGG14363.1"/>
    <property type="molecule type" value="Genomic_DNA"/>
</dbReference>
<keyword evidence="5 12" id="KW-0436">Ligase</keyword>
<dbReference type="STRING" id="1798375.A2773_02910"/>
<evidence type="ECO:0000256" key="4">
    <source>
        <dbReference type="ARBA" id="ARBA00013255"/>
    </source>
</evidence>
<dbReference type="Pfam" id="PF02843">
    <property type="entry name" value="GARS_C"/>
    <property type="match status" value="1"/>
</dbReference>
<dbReference type="InterPro" id="IPR020562">
    <property type="entry name" value="PRibGlycinamide_synth_N"/>
</dbReference>
<evidence type="ECO:0000256" key="3">
    <source>
        <dbReference type="ARBA" id="ARBA00005174"/>
    </source>
</evidence>
<comment type="caution">
    <text evidence="16">The sequence shown here is derived from an EMBL/GenBank/DDBJ whole genome shotgun (WGS) entry which is preliminary data.</text>
</comment>
<reference evidence="16 17" key="1">
    <citation type="journal article" date="2016" name="Nat. Commun.">
        <title>Thousands of microbial genomes shed light on interconnected biogeochemical processes in an aquifer system.</title>
        <authorList>
            <person name="Anantharaman K."/>
            <person name="Brown C.T."/>
            <person name="Hug L.A."/>
            <person name="Sharon I."/>
            <person name="Castelle C.J."/>
            <person name="Probst A.J."/>
            <person name="Thomas B.C."/>
            <person name="Singh A."/>
            <person name="Wilkins M.J."/>
            <person name="Karaoz U."/>
            <person name="Brodie E.L."/>
            <person name="Williams K.H."/>
            <person name="Hubbard S.S."/>
            <person name="Banfield J.F."/>
        </authorList>
    </citation>
    <scope>NUCLEOTIDE SEQUENCE [LARGE SCALE GENOMIC DNA]</scope>
</reference>
<dbReference type="SUPFAM" id="SSF51246">
    <property type="entry name" value="Rudiment single hybrid motif"/>
    <property type="match status" value="1"/>
</dbReference>
<accession>A0A1F5ZPQ2</accession>
<dbReference type="InterPro" id="IPR016185">
    <property type="entry name" value="PreATP-grasp_dom_sf"/>
</dbReference>
<evidence type="ECO:0000256" key="2">
    <source>
        <dbReference type="ARBA" id="ARBA00001946"/>
    </source>
</evidence>
<comment type="cofactor">
    <cofactor evidence="2">
        <name>Mg(2+)</name>
        <dbReference type="ChEBI" id="CHEBI:18420"/>
    </cofactor>
</comment>
<keyword evidence="8 13" id="KW-0067">ATP-binding</keyword>
<feature type="domain" description="ATP-grasp" evidence="15">
    <location>
        <begin position="110"/>
        <end position="322"/>
    </location>
</feature>
<dbReference type="InterPro" id="IPR000115">
    <property type="entry name" value="PRibGlycinamide_synth"/>
</dbReference>
<name>A0A1F5ZPQ2_9BACT</name>
<dbReference type="PANTHER" id="PTHR43472">
    <property type="entry name" value="PHOSPHORIBOSYLAMINE--GLYCINE LIGASE"/>
    <property type="match status" value="1"/>
</dbReference>
<comment type="similarity">
    <text evidence="9 12">Belongs to the GARS family.</text>
</comment>
<gene>
    <name evidence="12" type="primary">purD</name>
    <name evidence="16" type="ORF">A2773_02910</name>
</gene>
<dbReference type="InterPro" id="IPR011761">
    <property type="entry name" value="ATP-grasp"/>
</dbReference>
<evidence type="ECO:0000256" key="10">
    <source>
        <dbReference type="ARBA" id="ARBA00042242"/>
    </source>
</evidence>
<feature type="region of interest" description="Disordered" evidence="14">
    <location>
        <begin position="215"/>
        <end position="234"/>
    </location>
</feature>
<evidence type="ECO:0000256" key="6">
    <source>
        <dbReference type="ARBA" id="ARBA00022741"/>
    </source>
</evidence>
<dbReference type="InterPro" id="IPR020560">
    <property type="entry name" value="PRibGlycinamide_synth_C-dom"/>
</dbReference>
<evidence type="ECO:0000256" key="9">
    <source>
        <dbReference type="ARBA" id="ARBA00038345"/>
    </source>
</evidence>
<comment type="catalytic activity">
    <reaction evidence="12">
        <text>5-phospho-beta-D-ribosylamine + glycine + ATP = N(1)-(5-phospho-beta-D-ribosyl)glycinamide + ADP + phosphate + H(+)</text>
        <dbReference type="Rhea" id="RHEA:17453"/>
        <dbReference type="ChEBI" id="CHEBI:15378"/>
        <dbReference type="ChEBI" id="CHEBI:30616"/>
        <dbReference type="ChEBI" id="CHEBI:43474"/>
        <dbReference type="ChEBI" id="CHEBI:57305"/>
        <dbReference type="ChEBI" id="CHEBI:58681"/>
        <dbReference type="ChEBI" id="CHEBI:143788"/>
        <dbReference type="ChEBI" id="CHEBI:456216"/>
        <dbReference type="EC" id="6.3.4.13"/>
    </reaction>
</comment>
<sequence length="458" mass="50480">MKKNVILIGSGGREHAIADALVRENTVNLYSAMKVKNPGIIRLAKDIVYTESSTEEIINFCIKRAIDFCVVGPEIPLSLGITDRLSEIGIPSASPSQLAARIETDKGYARSLMKKNNIPGQIKYLHTSSLKEALSFSEQLAWKIAIKPIGLTAGKGVKVWKDHLQTPEEVKAYIKKILSTGISGHNSVIIEELLAGQEYTIQLFSDGINGIPTPAIQDHKRANNNDKGPNTGGMGAYSNNDGLLPFLTKDQYNKSVEIARQVITAMYKEGNPFKGILYAQFMLTVNGPKVIEFNARFGDPEAMNILPLLQSNFAAICEAIIAGNLHKDMIKFKSQGSVSCYVVPEGYGTNPKPNREIHINEDQISKSGARLYFASCNLKSETNPKNTVITTTTSRTLGIIGLGDTVFEAQKIVRSAIQNVRGDIFYRTDIGTKKSIQKKVSMMKRIDRYRKLSTLPRK</sequence>
<dbReference type="Pfam" id="PF01071">
    <property type="entry name" value="GARS_A"/>
    <property type="match status" value="1"/>
</dbReference>
<evidence type="ECO:0000256" key="5">
    <source>
        <dbReference type="ARBA" id="ARBA00022598"/>
    </source>
</evidence>
<dbReference type="Proteomes" id="UP000177383">
    <property type="component" value="Unassembled WGS sequence"/>
</dbReference>
<dbReference type="InterPro" id="IPR011054">
    <property type="entry name" value="Rudment_hybrid_motif"/>
</dbReference>
<comment type="cofactor">
    <cofactor evidence="1">
        <name>Mn(2+)</name>
        <dbReference type="ChEBI" id="CHEBI:29035"/>
    </cofactor>
</comment>
<evidence type="ECO:0000313" key="17">
    <source>
        <dbReference type="Proteomes" id="UP000177383"/>
    </source>
</evidence>
<proteinExistence type="inferred from homology"/>
<dbReference type="GO" id="GO:0005524">
    <property type="term" value="F:ATP binding"/>
    <property type="evidence" value="ECO:0007669"/>
    <property type="project" value="UniProtKB-UniRule"/>
</dbReference>
<dbReference type="SUPFAM" id="SSF56059">
    <property type="entry name" value="Glutathione synthetase ATP-binding domain-like"/>
    <property type="match status" value="1"/>
</dbReference>
<dbReference type="SMART" id="SM01210">
    <property type="entry name" value="GARS_C"/>
    <property type="match status" value="1"/>
</dbReference>
<dbReference type="InterPro" id="IPR020561">
    <property type="entry name" value="PRibGlycinamid_synth_ATP-grasp"/>
</dbReference>
<evidence type="ECO:0000259" key="15">
    <source>
        <dbReference type="PROSITE" id="PS50975"/>
    </source>
</evidence>
<evidence type="ECO:0000256" key="14">
    <source>
        <dbReference type="SAM" id="MobiDB-lite"/>
    </source>
</evidence>
<protein>
    <recommendedName>
        <fullName evidence="4 12">Phosphoribosylamine--glycine ligase</fullName>
        <ecNumber evidence="4 12">6.3.4.13</ecNumber>
    </recommendedName>
    <alternativeName>
        <fullName evidence="12">GARS</fullName>
    </alternativeName>
    <alternativeName>
        <fullName evidence="10 12">Glycinamide ribonucleotide synthetase</fullName>
    </alternativeName>
    <alternativeName>
        <fullName evidence="11 12">Phosphoribosylglycinamide synthetase</fullName>
    </alternativeName>
</protein>
<dbReference type="PROSITE" id="PS50975">
    <property type="entry name" value="ATP_GRASP"/>
    <property type="match status" value="1"/>
</dbReference>
<dbReference type="AlphaFoldDB" id="A0A1F5ZPQ2"/>
<evidence type="ECO:0000313" key="16">
    <source>
        <dbReference type="EMBL" id="OGG14363.1"/>
    </source>
</evidence>
<dbReference type="InterPro" id="IPR013815">
    <property type="entry name" value="ATP_grasp_subdomain_1"/>
</dbReference>
<evidence type="ECO:0000256" key="12">
    <source>
        <dbReference type="HAMAP-Rule" id="MF_00138"/>
    </source>
</evidence>
<dbReference type="Gene3D" id="3.30.1490.20">
    <property type="entry name" value="ATP-grasp fold, A domain"/>
    <property type="match status" value="1"/>
</dbReference>
<dbReference type="Gene3D" id="3.30.470.20">
    <property type="entry name" value="ATP-grasp fold, B domain"/>
    <property type="match status" value="1"/>
</dbReference>
<dbReference type="PROSITE" id="PS00184">
    <property type="entry name" value="GARS"/>
    <property type="match status" value="1"/>
</dbReference>
<dbReference type="SUPFAM" id="SSF52440">
    <property type="entry name" value="PreATP-grasp domain"/>
    <property type="match status" value="1"/>
</dbReference>
<dbReference type="NCBIfam" id="TIGR00877">
    <property type="entry name" value="purD"/>
    <property type="match status" value="1"/>
</dbReference>
<evidence type="ECO:0000256" key="11">
    <source>
        <dbReference type="ARBA" id="ARBA00042864"/>
    </source>
</evidence>
<organism evidence="16 17">
    <name type="scientific">Candidatus Gottesmanbacteria bacterium RIFCSPHIGHO2_01_FULL_39_10</name>
    <dbReference type="NCBI Taxonomy" id="1798375"/>
    <lineage>
        <taxon>Bacteria</taxon>
        <taxon>Candidatus Gottesmaniibacteriota</taxon>
    </lineage>
</organism>
<dbReference type="InterPro" id="IPR020559">
    <property type="entry name" value="PRibGlycinamide_synth_CS"/>
</dbReference>
<keyword evidence="7 12" id="KW-0658">Purine biosynthesis</keyword>
<dbReference type="EC" id="6.3.4.13" evidence="4 12"/>
<evidence type="ECO:0000256" key="8">
    <source>
        <dbReference type="ARBA" id="ARBA00022840"/>
    </source>
</evidence>
<keyword evidence="6 13" id="KW-0547">Nucleotide-binding</keyword>
<evidence type="ECO:0000256" key="7">
    <source>
        <dbReference type="ARBA" id="ARBA00022755"/>
    </source>
</evidence>
<dbReference type="PANTHER" id="PTHR43472:SF1">
    <property type="entry name" value="PHOSPHORIBOSYLAMINE--GLYCINE LIGASE, CHLOROPLASTIC"/>
    <property type="match status" value="1"/>
</dbReference>
<dbReference type="GO" id="GO:0009113">
    <property type="term" value="P:purine nucleobase biosynthetic process"/>
    <property type="evidence" value="ECO:0007669"/>
    <property type="project" value="InterPro"/>
</dbReference>
<dbReference type="Gene3D" id="3.90.600.10">
    <property type="entry name" value="Phosphoribosylglycinamide synthetase, C-terminal domain"/>
    <property type="match status" value="1"/>
</dbReference>
<dbReference type="Gene3D" id="3.40.50.20">
    <property type="match status" value="1"/>
</dbReference>